<feature type="domain" description="FAD-dependent oxidoreductase 2 FAD-binding" evidence="9">
    <location>
        <begin position="4"/>
        <end position="349"/>
    </location>
</feature>
<dbReference type="AlphaFoldDB" id="A0AAX4L396"/>
<dbReference type="Gene3D" id="1.20.58.100">
    <property type="entry name" value="Fumarate reductase/succinate dehydrogenase flavoprotein-like, C-terminal domain"/>
    <property type="match status" value="1"/>
</dbReference>
<dbReference type="InterPro" id="IPR027477">
    <property type="entry name" value="Succ_DH/fumarate_Rdtase_cat_sf"/>
</dbReference>
<evidence type="ECO:0000256" key="1">
    <source>
        <dbReference type="ARBA" id="ARBA00001974"/>
    </source>
</evidence>
<evidence type="ECO:0000256" key="6">
    <source>
        <dbReference type="ARBA" id="ARBA00022642"/>
    </source>
</evidence>
<dbReference type="GO" id="GO:0009435">
    <property type="term" value="P:NAD+ biosynthetic process"/>
    <property type="evidence" value="ECO:0007669"/>
    <property type="project" value="InterPro"/>
</dbReference>
<dbReference type="RefSeq" id="WP_338601813.1">
    <property type="nucleotide sequence ID" value="NZ_CP146016.1"/>
</dbReference>
<sequence>MIYIFGSGVAGLSAGISLRKAGYKVTIISKKIRSGSSYWAKGGIAVATSADDSPDLHAQDTIRVGDGLCDVKVVNYVTHEIRNVISTLEEWGFIFDSDLRLEGGHSKRRVLHKTDETGRELTNFLLNLALKESVNIIEDRLLGLRTKDGRITGFVTEKRGVIDADKVILATGGYGYLFKFTSNPDTNLGEGIAIAFKAGALVSDMEFIQFHPTIGFFGNEPYLLTETLRGEGAILVNDKGERFAFQYDARGELASRDILSRAIYDQYQKGHKVYMDLSQIGSFEKKFPILSRYVEKYGKKIQVFPGAHFTIGGIRVNLRGESNIKGLYAIGEVSDTGLHGANRLASNSLAQNLVYGINIPQYIDRWEGLEVDDFMKIERIRVKSGVRLTIEEIRENNWNYLGIIRNAEGLSKLISIYENADTISNTPESFASLISLLASKSAFLRTESRGVHYRDDFPLKTWKDGKRIYFRMVS</sequence>
<dbReference type="Gene3D" id="3.50.50.60">
    <property type="entry name" value="FAD/NAD(P)-binding domain"/>
    <property type="match status" value="1"/>
</dbReference>
<keyword evidence="6" id="KW-0662">Pyridine nucleotide biosynthesis</keyword>
<evidence type="ECO:0000313" key="11">
    <source>
        <dbReference type="Proteomes" id="UP001432202"/>
    </source>
</evidence>
<keyword evidence="11" id="KW-1185">Reference proteome</keyword>
<keyword evidence="8" id="KW-0560">Oxidoreductase</keyword>
<evidence type="ECO:0000256" key="4">
    <source>
        <dbReference type="ARBA" id="ARBA00012173"/>
    </source>
</evidence>
<name>A0AAX4L396_9CREN</name>
<dbReference type="GO" id="GO:0008734">
    <property type="term" value="F:L-aspartate oxidase activity"/>
    <property type="evidence" value="ECO:0007669"/>
    <property type="project" value="UniProtKB-EC"/>
</dbReference>
<evidence type="ECO:0000256" key="5">
    <source>
        <dbReference type="ARBA" id="ARBA00022630"/>
    </source>
</evidence>
<accession>A0AAX4L396</accession>
<keyword evidence="7" id="KW-0274">FAD</keyword>
<dbReference type="SUPFAM" id="SSF46977">
    <property type="entry name" value="Succinate dehydrogenase/fumarate reductase flavoprotein C-terminal domain"/>
    <property type="match status" value="1"/>
</dbReference>
<organism evidence="10 11">
    <name type="scientific">Sulfolobus tengchongensis</name>
    <dbReference type="NCBI Taxonomy" id="207809"/>
    <lineage>
        <taxon>Archaea</taxon>
        <taxon>Thermoproteota</taxon>
        <taxon>Thermoprotei</taxon>
        <taxon>Sulfolobales</taxon>
        <taxon>Sulfolobaceae</taxon>
        <taxon>Sulfolobus</taxon>
    </lineage>
</organism>
<dbReference type="PANTHER" id="PTHR42716:SF2">
    <property type="entry name" value="L-ASPARTATE OXIDASE, CHLOROPLASTIC"/>
    <property type="match status" value="1"/>
</dbReference>
<dbReference type="InterPro" id="IPR037099">
    <property type="entry name" value="Fum_R/Succ_DH_flav-like_C_sf"/>
</dbReference>
<evidence type="ECO:0000256" key="8">
    <source>
        <dbReference type="ARBA" id="ARBA00023002"/>
    </source>
</evidence>
<comment type="similarity">
    <text evidence="3">Belongs to the FAD-dependent oxidoreductase 2 family. NadB subfamily.</text>
</comment>
<dbReference type="PANTHER" id="PTHR42716">
    <property type="entry name" value="L-ASPARTATE OXIDASE"/>
    <property type="match status" value="1"/>
</dbReference>
<evidence type="ECO:0000256" key="2">
    <source>
        <dbReference type="ARBA" id="ARBA00004950"/>
    </source>
</evidence>
<proteinExistence type="inferred from homology"/>
<dbReference type="Proteomes" id="UP001432202">
    <property type="component" value="Chromosome"/>
</dbReference>
<reference evidence="10 11" key="1">
    <citation type="submission" date="2024-02" db="EMBL/GenBank/DDBJ databases">
        <title>STSV induces naive adaptation in Sulfolobus.</title>
        <authorList>
            <person name="Xiang X."/>
            <person name="Song M."/>
        </authorList>
    </citation>
    <scope>NUCLEOTIDE SEQUENCE [LARGE SCALE GENOMIC DNA]</scope>
    <source>
        <strain evidence="10 11">RT2</strain>
    </source>
</reference>
<dbReference type="InterPro" id="IPR005288">
    <property type="entry name" value="NadB"/>
</dbReference>
<dbReference type="SUPFAM" id="SSF56425">
    <property type="entry name" value="Succinate dehydrogenase/fumarate reductase flavoprotein, catalytic domain"/>
    <property type="match status" value="1"/>
</dbReference>
<evidence type="ECO:0000256" key="3">
    <source>
        <dbReference type="ARBA" id="ARBA00008562"/>
    </source>
</evidence>
<evidence type="ECO:0000313" key="10">
    <source>
        <dbReference type="EMBL" id="WWQ60663.1"/>
    </source>
</evidence>
<keyword evidence="5" id="KW-0285">Flavoprotein</keyword>
<comment type="cofactor">
    <cofactor evidence="1">
        <name>FAD</name>
        <dbReference type="ChEBI" id="CHEBI:57692"/>
    </cofactor>
</comment>
<dbReference type="SUPFAM" id="SSF51905">
    <property type="entry name" value="FAD/NAD(P)-binding domain"/>
    <property type="match status" value="1"/>
</dbReference>
<dbReference type="GeneID" id="89335274"/>
<dbReference type="EC" id="1.4.3.16" evidence="4"/>
<dbReference type="Gene3D" id="3.90.700.10">
    <property type="entry name" value="Succinate dehydrogenase/fumarate reductase flavoprotein, catalytic domain"/>
    <property type="match status" value="1"/>
</dbReference>
<dbReference type="Pfam" id="PF00890">
    <property type="entry name" value="FAD_binding_2"/>
    <property type="match status" value="1"/>
</dbReference>
<dbReference type="EMBL" id="CP146016">
    <property type="protein sequence ID" value="WWQ60663.1"/>
    <property type="molecule type" value="Genomic_DNA"/>
</dbReference>
<evidence type="ECO:0000259" key="9">
    <source>
        <dbReference type="Pfam" id="PF00890"/>
    </source>
</evidence>
<dbReference type="InterPro" id="IPR003953">
    <property type="entry name" value="FAD-dep_OxRdtase_2_FAD-bd"/>
</dbReference>
<evidence type="ECO:0000256" key="7">
    <source>
        <dbReference type="ARBA" id="ARBA00022827"/>
    </source>
</evidence>
<comment type="pathway">
    <text evidence="2">Cofactor biosynthesis; NAD(+) biosynthesis; iminoaspartate from L-aspartate (oxidase route): step 1/1.</text>
</comment>
<gene>
    <name evidence="10" type="ORF">V6M85_00855</name>
</gene>
<protein>
    <recommendedName>
        <fullName evidence="4">L-aspartate oxidase</fullName>
        <ecNumber evidence="4">1.4.3.16</ecNumber>
    </recommendedName>
</protein>
<dbReference type="PRINTS" id="PR00368">
    <property type="entry name" value="FADPNR"/>
</dbReference>
<dbReference type="InterPro" id="IPR036188">
    <property type="entry name" value="FAD/NAD-bd_sf"/>
</dbReference>